<dbReference type="AlphaFoldDB" id="A0A939DBY0"/>
<evidence type="ECO:0000256" key="3">
    <source>
        <dbReference type="ARBA" id="ARBA00022679"/>
    </source>
</evidence>
<comment type="similarity">
    <text evidence="1">Belongs to the glycosyltransferase 2 family.</text>
</comment>
<dbReference type="Pfam" id="PF00535">
    <property type="entry name" value="Glycos_transf_2"/>
    <property type="match status" value="1"/>
</dbReference>
<gene>
    <name evidence="5" type="ORF">JYP50_01490</name>
</gene>
<sequence length="300" mass="33700">MDSGFVLLTAAKNEEKYIGLALESVVRQSVHPLAWYIVDDGSTDSTPHVVERYALAYPFIHLLHNQSGGERSFGAQYRAITMAYQTARKSGLDYDFVGMHDADIALQSTDYFKNLLAAFTADSSLGVAGGYIFEKNHGRWRSRPANSPQAVAGGLQMFRRRCFEDIGGYTPLRFGGEDWLAQIEAKRFGWHIRALTTLAAFHHRPTSSADGRLRGLVRLGMMDASFGSHPVFEILKCARRYREKPYVIASLIRFYGYVRGSMSMDTPLLPPETVDYLRREQKLRLTRLASPFRSAAKSTA</sequence>
<evidence type="ECO:0000256" key="2">
    <source>
        <dbReference type="ARBA" id="ARBA00022676"/>
    </source>
</evidence>
<dbReference type="EMBL" id="JAFKCZ010000001">
    <property type="protein sequence ID" value="MBN7795244.1"/>
    <property type="molecule type" value="Genomic_DNA"/>
</dbReference>
<evidence type="ECO:0000259" key="4">
    <source>
        <dbReference type="Pfam" id="PF00535"/>
    </source>
</evidence>
<proteinExistence type="inferred from homology"/>
<dbReference type="PANTHER" id="PTHR43630:SF1">
    <property type="entry name" value="POLY-BETA-1,6-N-ACETYL-D-GLUCOSAMINE SYNTHASE"/>
    <property type="match status" value="1"/>
</dbReference>
<dbReference type="InterPro" id="IPR029044">
    <property type="entry name" value="Nucleotide-diphossugar_trans"/>
</dbReference>
<comment type="caution">
    <text evidence="5">The sequence shown here is derived from an EMBL/GenBank/DDBJ whole genome shotgun (WGS) entry which is preliminary data.</text>
</comment>
<dbReference type="GO" id="GO:0016757">
    <property type="term" value="F:glycosyltransferase activity"/>
    <property type="evidence" value="ECO:0007669"/>
    <property type="project" value="UniProtKB-KW"/>
</dbReference>
<dbReference type="CDD" id="cd00761">
    <property type="entry name" value="Glyco_tranf_GTA_type"/>
    <property type="match status" value="1"/>
</dbReference>
<evidence type="ECO:0000313" key="6">
    <source>
        <dbReference type="Proteomes" id="UP000664303"/>
    </source>
</evidence>
<keyword evidence="2" id="KW-0328">Glycosyltransferase</keyword>
<dbReference type="SUPFAM" id="SSF53448">
    <property type="entry name" value="Nucleotide-diphospho-sugar transferases"/>
    <property type="match status" value="1"/>
</dbReference>
<evidence type="ECO:0000313" key="5">
    <source>
        <dbReference type="EMBL" id="MBN7795244.1"/>
    </source>
</evidence>
<keyword evidence="3" id="KW-0808">Transferase</keyword>
<dbReference type="PANTHER" id="PTHR43630">
    <property type="entry name" value="POLY-BETA-1,6-N-ACETYL-D-GLUCOSAMINE SYNTHASE"/>
    <property type="match status" value="1"/>
</dbReference>
<dbReference type="InterPro" id="IPR001173">
    <property type="entry name" value="Glyco_trans_2-like"/>
</dbReference>
<accession>A0A939DBY0</accession>
<reference evidence="5" key="1">
    <citation type="submission" date="2021-02" db="EMBL/GenBank/DDBJ databases">
        <title>PHA producing bacteria isolated from coastal sediment in Guangdong, Shenzhen.</title>
        <authorList>
            <person name="Zheng W."/>
            <person name="Yu S."/>
            <person name="Huang Y."/>
        </authorList>
    </citation>
    <scope>NUCLEOTIDE SEQUENCE</scope>
    <source>
        <strain evidence="5">TN14-10</strain>
    </source>
</reference>
<evidence type="ECO:0000256" key="1">
    <source>
        <dbReference type="ARBA" id="ARBA00006739"/>
    </source>
</evidence>
<protein>
    <submittedName>
        <fullName evidence="5">Glycosyltransferase family 2 protein</fullName>
    </submittedName>
</protein>
<name>A0A939DBY0_9GAMM</name>
<keyword evidence="6" id="KW-1185">Reference proteome</keyword>
<dbReference type="Gene3D" id="3.90.550.10">
    <property type="entry name" value="Spore Coat Polysaccharide Biosynthesis Protein SpsA, Chain A"/>
    <property type="match status" value="1"/>
</dbReference>
<feature type="domain" description="Glycosyltransferase 2-like" evidence="4">
    <location>
        <begin position="9"/>
        <end position="158"/>
    </location>
</feature>
<dbReference type="Proteomes" id="UP000664303">
    <property type="component" value="Unassembled WGS sequence"/>
</dbReference>
<organism evidence="5 6">
    <name type="scientific">Parahaliea mediterranea</name>
    <dbReference type="NCBI Taxonomy" id="651086"/>
    <lineage>
        <taxon>Bacteria</taxon>
        <taxon>Pseudomonadati</taxon>
        <taxon>Pseudomonadota</taxon>
        <taxon>Gammaproteobacteria</taxon>
        <taxon>Cellvibrionales</taxon>
        <taxon>Halieaceae</taxon>
        <taxon>Parahaliea</taxon>
    </lineage>
</organism>
<dbReference type="RefSeq" id="WP_206558677.1">
    <property type="nucleotide sequence ID" value="NZ_JAFKCZ010000001.1"/>
</dbReference>